<evidence type="ECO:0000256" key="5">
    <source>
        <dbReference type="SAM" id="Phobius"/>
    </source>
</evidence>
<evidence type="ECO:0000256" key="2">
    <source>
        <dbReference type="ARBA" id="ARBA00022692"/>
    </source>
</evidence>
<sequence length="1423" mass="151079">MADAPVPPAVRPRGTRRWWPWALAVVALLAAAAAAGLYAGLRWVLYSEAGTRWALEQAAARLPGFTVREPLGTLAGDFQAAQLTVPAGTGRIEISRLRWTGLRPHGWQWTAPYLQLSIAELTIGRLSVQPGPPSGEQQPAGAPASLRLPLGVQIGALRVDELLLPGQAVPVTGLRARVTLGDAHRVEAFSAAWNGLRAEGQARIGADAPMSVDAGVRVRSDPAAAAASQRLVPEWAESVQAELKAAGPLAQLAAELSLRMQDQTLQAGAVVTPFEPLPLSRLDARFAQLDLARLLAPFIARAPTTSLSGSAVLTLRDTGQPLGVDVDVTNADPGAWNALRLPLSRAVVRASGEGQRWTVQRAELQAAGGAGSPAGRVTAEGSWNAGELTLKAALDTLVLEALDQRLPPMRLSGPVEFDMKPATASEAAFGELRVSTKLQGGLTQRGRAGAPAALQNQPVQLSLEATATPTRYRIASLDARAGDARLAAKGRAERSSSGERWAVQAGLQLQAFNPALWLPGTTDSAWRRQRHALNGTVDLEAQVPAAAPHAAEMLRQLRGKLDARFDGSVLAGQPANLSLTLSADGAGRLESRGQLQAAGNSAALEALVRVPADARAASDDDNLHLTLDAPSLQRLAGLVEGLGLERLQGSAQLDASAQGPLGGWIAQAATPPAGPPAGSTAVRPALPAFRTQGSADVRDLRFNDMGLDRLLGHWDASTEGDARIAADVKAEQLRLPGLHLPSAAVLADGNTTAHRVQLDAELRPAMQQQAIAQANAQPAPAPLTLRARLQGGFEQRGGAAPSGWRGVIEELALRPTDAAPAALRGRDPLPLLVAENLRLAWTHEPGVQSLQVEPGQLRLLGEVLRWSEARWRSTQGEQQLALEAEVEPVAVTPLLRRVQPGFGWEGDLRIGARISMHSEPTVTARVEIARAGGDLRINEFGVVQSLGLSELLLRFDAAGGVWNFTQRIAGSNLGRIAGQQTVRTSPTALWPEPQAPVDGQLEVRVENLAGWGVWVPAGWRLGGQLTAQLGISGNFGSPDLVGRLEGRQLTARNAIEGVNLRDGTVRLSFEGETARIETFRFSGGEGTAGLQGTAQLGENPRAELQLQAQRFALLSRVDRRVVVSGEASVQLGRERIAVNGRFRADEGLVDISRADAPSLSDDVVVRRAGDAPLTNEMQPAAPAADTSRALELNLLVDLGERFRLRGRGIDTRLEGQLRLASPRNRLAVQGEIRTEGGKYEAYGQELEIERGVLTFVGEVSNPRLDIVAIRPNMDVRVGVTVSGSALSPRVTLFSEPPLPDTETLALLITGRSYDTLAGNQTLLLQRAALALLAGDGSGEGGGNIMEMLPLDELSVRQTEGAVPDTVVTIGKQISDRIYVGYERGLSAAAGSWQVIYRIAQRFTLRAQAGQDSALDLVWMFRWN</sequence>
<keyword evidence="8" id="KW-1185">Reference proteome</keyword>
<organism evidence="7 8">
    <name type="scientific">Caldimonas mangrovi</name>
    <dbReference type="NCBI Taxonomy" id="2944811"/>
    <lineage>
        <taxon>Bacteria</taxon>
        <taxon>Pseudomonadati</taxon>
        <taxon>Pseudomonadota</taxon>
        <taxon>Betaproteobacteria</taxon>
        <taxon>Burkholderiales</taxon>
        <taxon>Sphaerotilaceae</taxon>
        <taxon>Caldimonas</taxon>
    </lineage>
</organism>
<feature type="transmembrane region" description="Helical" evidence="5">
    <location>
        <begin position="21"/>
        <end position="41"/>
    </location>
</feature>
<feature type="domain" description="Translocation and assembly module TamB C-terminal" evidence="6">
    <location>
        <begin position="1083"/>
        <end position="1422"/>
    </location>
</feature>
<dbReference type="PANTHER" id="PTHR36985">
    <property type="entry name" value="TRANSLOCATION AND ASSEMBLY MODULE SUBUNIT TAMB"/>
    <property type="match status" value="1"/>
</dbReference>
<keyword evidence="2 5" id="KW-0812">Transmembrane</keyword>
<dbReference type="PANTHER" id="PTHR36985:SF1">
    <property type="entry name" value="TRANSLOCATION AND ASSEMBLY MODULE SUBUNIT TAMB"/>
    <property type="match status" value="1"/>
</dbReference>
<keyword evidence="4 5" id="KW-0472">Membrane</keyword>
<evidence type="ECO:0000259" key="6">
    <source>
        <dbReference type="Pfam" id="PF04357"/>
    </source>
</evidence>
<protein>
    <submittedName>
        <fullName evidence="7">Translocation/assembly module TamB domain-containing protein</fullName>
    </submittedName>
</protein>
<dbReference type="EMBL" id="JAMKFE010000020">
    <property type="protein sequence ID" value="MCM5682531.1"/>
    <property type="molecule type" value="Genomic_DNA"/>
</dbReference>
<proteinExistence type="predicted"/>
<evidence type="ECO:0000256" key="3">
    <source>
        <dbReference type="ARBA" id="ARBA00022989"/>
    </source>
</evidence>
<keyword evidence="3 5" id="KW-1133">Transmembrane helix</keyword>
<evidence type="ECO:0000313" key="7">
    <source>
        <dbReference type="EMBL" id="MCM5682531.1"/>
    </source>
</evidence>
<gene>
    <name evidence="7" type="ORF">M8A51_23625</name>
</gene>
<dbReference type="Pfam" id="PF04357">
    <property type="entry name" value="TamB"/>
    <property type="match status" value="1"/>
</dbReference>
<reference evidence="7" key="1">
    <citation type="submission" date="2022-05" db="EMBL/GenBank/DDBJ databases">
        <title>Schlegelella sp. nov., isolated from mangrove soil.</title>
        <authorList>
            <person name="Liu Y."/>
            <person name="Ge X."/>
            <person name="Liu W."/>
        </authorList>
    </citation>
    <scope>NUCLEOTIDE SEQUENCE</scope>
    <source>
        <strain evidence="7">S2-27</strain>
    </source>
</reference>
<comment type="caution">
    <text evidence="7">The sequence shown here is derived from an EMBL/GenBank/DDBJ whole genome shotgun (WGS) entry which is preliminary data.</text>
</comment>
<evidence type="ECO:0000313" key="8">
    <source>
        <dbReference type="Proteomes" id="UP001165541"/>
    </source>
</evidence>
<dbReference type="Proteomes" id="UP001165541">
    <property type="component" value="Unassembled WGS sequence"/>
</dbReference>
<accession>A0ABT0YWI9</accession>
<evidence type="ECO:0000256" key="1">
    <source>
        <dbReference type="ARBA" id="ARBA00004167"/>
    </source>
</evidence>
<evidence type="ECO:0000256" key="4">
    <source>
        <dbReference type="ARBA" id="ARBA00023136"/>
    </source>
</evidence>
<dbReference type="RefSeq" id="WP_251781020.1">
    <property type="nucleotide sequence ID" value="NZ_JAMKFE010000020.1"/>
</dbReference>
<dbReference type="InterPro" id="IPR007452">
    <property type="entry name" value="TamB_C"/>
</dbReference>
<comment type="subcellular location">
    <subcellularLocation>
        <location evidence="1">Membrane</location>
        <topology evidence="1">Single-pass membrane protein</topology>
    </subcellularLocation>
</comment>
<name>A0ABT0YWI9_9BURK</name>